<feature type="transmembrane region" description="Helical" evidence="5">
    <location>
        <begin position="54"/>
        <end position="73"/>
    </location>
</feature>
<name>A0A7Y6A236_9CELL</name>
<evidence type="ECO:0000313" key="8">
    <source>
        <dbReference type="Proteomes" id="UP000565724"/>
    </source>
</evidence>
<evidence type="ECO:0000259" key="6">
    <source>
        <dbReference type="Pfam" id="PF02656"/>
    </source>
</evidence>
<sequence length="117" mass="11940">MRRGRPRARRADRRVSTAGDVPTLAAERTHLAWRRTAIGLAGGGVAAAHLLQEFLGAAAWSLAATGVIIAVALTVVSHRRHVADGALPPGGRLVAASAAGVVVIGVAAVAFVVLRGR</sequence>
<feature type="transmembrane region" description="Helical" evidence="5">
    <location>
        <begin position="93"/>
        <end position="114"/>
    </location>
</feature>
<gene>
    <name evidence="7" type="ORF">HP550_14045</name>
</gene>
<dbReference type="InterPro" id="IPR003807">
    <property type="entry name" value="DUF202"/>
</dbReference>
<keyword evidence="3 5" id="KW-1133">Transmembrane helix</keyword>
<proteinExistence type="predicted"/>
<evidence type="ECO:0000256" key="1">
    <source>
        <dbReference type="ARBA" id="ARBA00004127"/>
    </source>
</evidence>
<dbReference type="AlphaFoldDB" id="A0A7Y6A236"/>
<feature type="domain" description="DUF202" evidence="6">
    <location>
        <begin position="22"/>
        <end position="82"/>
    </location>
</feature>
<evidence type="ECO:0000256" key="3">
    <source>
        <dbReference type="ARBA" id="ARBA00022989"/>
    </source>
</evidence>
<dbReference type="Pfam" id="PF02656">
    <property type="entry name" value="DUF202"/>
    <property type="match status" value="1"/>
</dbReference>
<dbReference type="Proteomes" id="UP000565724">
    <property type="component" value="Unassembled WGS sequence"/>
</dbReference>
<evidence type="ECO:0000256" key="4">
    <source>
        <dbReference type="ARBA" id="ARBA00023136"/>
    </source>
</evidence>
<reference evidence="7 8" key="1">
    <citation type="submission" date="2020-05" db="EMBL/GenBank/DDBJ databases">
        <title>Genome Sequencing of Type Strains.</title>
        <authorList>
            <person name="Lemaire J.F."/>
            <person name="Inderbitzin P."/>
            <person name="Gregorio O.A."/>
            <person name="Collins S.B."/>
            <person name="Wespe N."/>
            <person name="Knight-Connoni V."/>
        </authorList>
    </citation>
    <scope>NUCLEOTIDE SEQUENCE [LARGE SCALE GENOMIC DNA]</scope>
    <source>
        <strain evidence="7 8">ATCC 25174</strain>
    </source>
</reference>
<keyword evidence="8" id="KW-1185">Reference proteome</keyword>
<comment type="subcellular location">
    <subcellularLocation>
        <location evidence="1">Endomembrane system</location>
        <topology evidence="1">Multi-pass membrane protein</topology>
    </subcellularLocation>
</comment>
<dbReference type="GO" id="GO:0012505">
    <property type="term" value="C:endomembrane system"/>
    <property type="evidence" value="ECO:0007669"/>
    <property type="project" value="UniProtKB-SubCell"/>
</dbReference>
<evidence type="ECO:0000256" key="2">
    <source>
        <dbReference type="ARBA" id="ARBA00022692"/>
    </source>
</evidence>
<comment type="caution">
    <text evidence="7">The sequence shown here is derived from an EMBL/GenBank/DDBJ whole genome shotgun (WGS) entry which is preliminary data.</text>
</comment>
<protein>
    <submittedName>
        <fullName evidence="7">DUF202 domain-containing protein</fullName>
    </submittedName>
</protein>
<evidence type="ECO:0000313" key="7">
    <source>
        <dbReference type="EMBL" id="NUU18374.1"/>
    </source>
</evidence>
<dbReference type="EMBL" id="JABMCI010000067">
    <property type="protein sequence ID" value="NUU18374.1"/>
    <property type="molecule type" value="Genomic_DNA"/>
</dbReference>
<keyword evidence="4 5" id="KW-0472">Membrane</keyword>
<accession>A0A7Y6A236</accession>
<organism evidence="7 8">
    <name type="scientific">Cellulomonas humilata</name>
    <dbReference type="NCBI Taxonomy" id="144055"/>
    <lineage>
        <taxon>Bacteria</taxon>
        <taxon>Bacillati</taxon>
        <taxon>Actinomycetota</taxon>
        <taxon>Actinomycetes</taxon>
        <taxon>Micrococcales</taxon>
        <taxon>Cellulomonadaceae</taxon>
        <taxon>Cellulomonas</taxon>
    </lineage>
</organism>
<evidence type="ECO:0000256" key="5">
    <source>
        <dbReference type="SAM" id="Phobius"/>
    </source>
</evidence>
<keyword evidence="2 5" id="KW-0812">Transmembrane</keyword>